<evidence type="ECO:0000256" key="2">
    <source>
        <dbReference type="ARBA" id="ARBA00022598"/>
    </source>
</evidence>
<feature type="domain" description="AMP-binding enzyme C-terminal" evidence="4">
    <location>
        <begin position="425"/>
        <end position="500"/>
    </location>
</feature>
<gene>
    <name evidence="5" type="ORF">ABID37_002725</name>
</gene>
<proteinExistence type="inferred from homology"/>
<dbReference type="CDD" id="cd17631">
    <property type="entry name" value="FACL_FadD13-like"/>
    <property type="match status" value="1"/>
</dbReference>
<dbReference type="NCBIfam" id="NF004837">
    <property type="entry name" value="PRK06187.1"/>
    <property type="match status" value="1"/>
</dbReference>
<dbReference type="PANTHER" id="PTHR43201:SF5">
    <property type="entry name" value="MEDIUM-CHAIN ACYL-COA LIGASE ACSF2, MITOCHONDRIAL"/>
    <property type="match status" value="1"/>
</dbReference>
<dbReference type="PROSITE" id="PS00455">
    <property type="entry name" value="AMP_BINDING"/>
    <property type="match status" value="1"/>
</dbReference>
<dbReference type="RefSeq" id="WP_354195583.1">
    <property type="nucleotide sequence ID" value="NZ_JBEPML010000008.1"/>
</dbReference>
<dbReference type="InterPro" id="IPR042099">
    <property type="entry name" value="ANL_N_sf"/>
</dbReference>
<accession>A0ABV2N0B6</accession>
<dbReference type="GO" id="GO:0004467">
    <property type="term" value="F:long-chain fatty acid-CoA ligase activity"/>
    <property type="evidence" value="ECO:0007669"/>
    <property type="project" value="UniProtKB-EC"/>
</dbReference>
<evidence type="ECO:0000259" key="3">
    <source>
        <dbReference type="Pfam" id="PF00501"/>
    </source>
</evidence>
<feature type="domain" description="AMP-dependent synthetase/ligase" evidence="3">
    <location>
        <begin position="8"/>
        <end position="375"/>
    </location>
</feature>
<dbReference type="Gene3D" id="3.30.300.30">
    <property type="match status" value="1"/>
</dbReference>
<sequence>MHVAHFVHRSAQRYPNRPLWLSLDQSISYREGALRLNQLANALLGIGKQGDRVAILSANRFEAYEVYLAAMNAGMAAVPLNPKSHPSDHLFALNDSGAHFIFFSPEYAQTLATIRPEVHGVEHWIAIGGEPETENSYEAFLSGGSTELPPITIEPDSLAWLFYTSGTTGKSKGAMETHRNLLTMVQQFRQTLLADTNEFDVMLHLAPIAHGTASVGLAHLAAGAAQTFPLTSSFDAEKVFELIQKLKVSASFLAPTMVQMLLQSKAAHQYDLSSLKNIIYGGGPMYVEVLKQAIETFGPVFSQIYGQGEAPMTCTGLHKSEHNLNDPIAFSRLGSAGREMPGVMVRVVDEDGKPAPVGTPGEIIVRSDLVMPGYWNRPDATSETLKNGWLHTGDVGYLDEAGYLFITDRIKDMIISGGANIYPREIEEVLLQHPAVAEVCVFGVPDEQWGESVKAVVVLEAGRTASADELILFARDRMASYKKPKSVEFASSLPKSAFGKVLKRELRQPYWAKVTRAV</sequence>
<keyword evidence="6" id="KW-1185">Reference proteome</keyword>
<dbReference type="EC" id="6.2.1.3" evidence="5"/>
<comment type="similarity">
    <text evidence="1">Belongs to the ATP-dependent AMP-binding enzyme family.</text>
</comment>
<dbReference type="EMBL" id="JBEPML010000008">
    <property type="protein sequence ID" value="MET3792508.1"/>
    <property type="molecule type" value="Genomic_DNA"/>
</dbReference>
<dbReference type="Proteomes" id="UP001549076">
    <property type="component" value="Unassembled WGS sequence"/>
</dbReference>
<evidence type="ECO:0000259" key="4">
    <source>
        <dbReference type="Pfam" id="PF13193"/>
    </source>
</evidence>
<dbReference type="SUPFAM" id="SSF56801">
    <property type="entry name" value="Acetyl-CoA synthetase-like"/>
    <property type="match status" value="1"/>
</dbReference>
<protein>
    <submittedName>
        <fullName evidence="5">Long-chain acyl-CoA synthetase</fullName>
        <ecNumber evidence="5">6.2.1.3</ecNumber>
    </submittedName>
</protein>
<reference evidence="5 6" key="1">
    <citation type="submission" date="2024-06" db="EMBL/GenBank/DDBJ databases">
        <title>Genomic Encyclopedia of Type Strains, Phase IV (KMG-IV): sequencing the most valuable type-strain genomes for metagenomic binning, comparative biology and taxonomic classification.</title>
        <authorList>
            <person name="Goeker M."/>
        </authorList>
    </citation>
    <scope>NUCLEOTIDE SEQUENCE [LARGE SCALE GENOMIC DNA]</scope>
    <source>
        <strain evidence="5 6">DSM 27865</strain>
    </source>
</reference>
<dbReference type="Gene3D" id="3.40.50.12780">
    <property type="entry name" value="N-terminal domain of ligase-like"/>
    <property type="match status" value="1"/>
</dbReference>
<comment type="caution">
    <text evidence="5">The sequence shown here is derived from an EMBL/GenBank/DDBJ whole genome shotgun (WGS) entry which is preliminary data.</text>
</comment>
<dbReference type="Pfam" id="PF13193">
    <property type="entry name" value="AMP-binding_C"/>
    <property type="match status" value="1"/>
</dbReference>
<dbReference type="PANTHER" id="PTHR43201">
    <property type="entry name" value="ACYL-COA SYNTHETASE"/>
    <property type="match status" value="1"/>
</dbReference>
<keyword evidence="2 5" id="KW-0436">Ligase</keyword>
<dbReference type="InterPro" id="IPR045851">
    <property type="entry name" value="AMP-bd_C_sf"/>
</dbReference>
<dbReference type="InterPro" id="IPR000873">
    <property type="entry name" value="AMP-dep_synth/lig_dom"/>
</dbReference>
<dbReference type="InterPro" id="IPR020845">
    <property type="entry name" value="AMP-binding_CS"/>
</dbReference>
<evidence type="ECO:0000313" key="5">
    <source>
        <dbReference type="EMBL" id="MET3792508.1"/>
    </source>
</evidence>
<dbReference type="InterPro" id="IPR025110">
    <property type="entry name" value="AMP-bd_C"/>
</dbReference>
<organism evidence="5 6">
    <name type="scientific">Aquamicrobium terrae</name>
    <dbReference type="NCBI Taxonomy" id="1324945"/>
    <lineage>
        <taxon>Bacteria</taxon>
        <taxon>Pseudomonadati</taxon>
        <taxon>Pseudomonadota</taxon>
        <taxon>Alphaproteobacteria</taxon>
        <taxon>Hyphomicrobiales</taxon>
        <taxon>Phyllobacteriaceae</taxon>
        <taxon>Aquamicrobium</taxon>
    </lineage>
</organism>
<evidence type="ECO:0000313" key="6">
    <source>
        <dbReference type="Proteomes" id="UP001549076"/>
    </source>
</evidence>
<evidence type="ECO:0000256" key="1">
    <source>
        <dbReference type="ARBA" id="ARBA00006432"/>
    </source>
</evidence>
<dbReference type="Pfam" id="PF00501">
    <property type="entry name" value="AMP-binding"/>
    <property type="match status" value="1"/>
</dbReference>
<name>A0ABV2N0B6_9HYPH</name>